<evidence type="ECO:0000259" key="4">
    <source>
        <dbReference type="PROSITE" id="PS51387"/>
    </source>
</evidence>
<dbReference type="InterPro" id="IPR050432">
    <property type="entry name" value="FAD-linked_Oxidoreductases_BP"/>
</dbReference>
<evidence type="ECO:0000256" key="1">
    <source>
        <dbReference type="ARBA" id="ARBA00005466"/>
    </source>
</evidence>
<dbReference type="GO" id="GO:0016491">
    <property type="term" value="F:oxidoreductase activity"/>
    <property type="evidence" value="ECO:0007669"/>
    <property type="project" value="UniProtKB-KW"/>
</dbReference>
<dbReference type="GO" id="GO:0071949">
    <property type="term" value="F:FAD binding"/>
    <property type="evidence" value="ECO:0007669"/>
    <property type="project" value="InterPro"/>
</dbReference>
<gene>
    <name evidence="5" type="ORF">ATNIH1004_009497</name>
    <name evidence="6" type="ORF">EYZ11_007943</name>
</gene>
<dbReference type="PANTHER" id="PTHR13878">
    <property type="entry name" value="GULONOLACTONE OXIDASE"/>
    <property type="match status" value="1"/>
</dbReference>
<reference evidence="5 8" key="2">
    <citation type="submission" date="2019-08" db="EMBL/GenBank/DDBJ databases">
        <title>The genome sequence of a newly discovered highly antifungal drug resistant Aspergillus species, Aspergillus tanneri NIH 1004.</title>
        <authorList>
            <person name="Mounaud S."/>
            <person name="Singh I."/>
            <person name="Joardar V."/>
            <person name="Pakala S."/>
            <person name="Pakala S."/>
            <person name="Venepally P."/>
            <person name="Chung J.K."/>
            <person name="Losada L."/>
            <person name="Nierman W.C."/>
        </authorList>
    </citation>
    <scope>NUCLEOTIDE SEQUENCE [LARGE SCALE GENOMIC DNA]</scope>
    <source>
        <strain evidence="5 8">NIH1004</strain>
    </source>
</reference>
<dbReference type="Proteomes" id="UP000308092">
    <property type="component" value="Unassembled WGS sequence"/>
</dbReference>
<organism evidence="6 7">
    <name type="scientific">Aspergillus tanneri</name>
    <dbReference type="NCBI Taxonomy" id="1220188"/>
    <lineage>
        <taxon>Eukaryota</taxon>
        <taxon>Fungi</taxon>
        <taxon>Dikarya</taxon>
        <taxon>Ascomycota</taxon>
        <taxon>Pezizomycotina</taxon>
        <taxon>Eurotiomycetes</taxon>
        <taxon>Eurotiomycetidae</taxon>
        <taxon>Eurotiales</taxon>
        <taxon>Aspergillaceae</taxon>
        <taxon>Aspergillus</taxon>
        <taxon>Aspergillus subgen. Circumdati</taxon>
    </lineage>
</organism>
<protein>
    <recommendedName>
        <fullName evidence="4">FAD-binding PCMH-type domain-containing protein</fullName>
    </recommendedName>
</protein>
<evidence type="ECO:0000313" key="5">
    <source>
        <dbReference type="EMBL" id="KAA8642745.1"/>
    </source>
</evidence>
<dbReference type="Pfam" id="PF08031">
    <property type="entry name" value="BBE"/>
    <property type="match status" value="1"/>
</dbReference>
<dbReference type="Gene3D" id="3.30.465.10">
    <property type="match status" value="2"/>
</dbReference>
<feature type="signal peptide" evidence="3">
    <location>
        <begin position="1"/>
        <end position="17"/>
    </location>
</feature>
<dbReference type="Proteomes" id="UP000324241">
    <property type="component" value="Unassembled WGS sequence"/>
</dbReference>
<sequence length="580" mass="61928">MLSYIALFSLTIGLANSAAIAEPPKKTTPSCRNIPGDAGWPAAAEWDRLNTTVEGRLISTIPIAHVCHEPSFSDAQCTSLTQQWDVPELLTTKPAEILHPWFQNQSCVPFTPQSAPCELGNYASYSISVSNIDDIKAGLAFAEEHNIRLVIKNTGHDYFGKSTGKGALSLWTHNLDSMEVLPAYNSSYYHGPAFKIGAGVQGGAAGEFAAKRGYRFVVGNCPDVGVAGGYTQGGGHSLLTGLYGLAAENVLEWEVVTASGQHLVASPTQNTDLYWALSGGGAGTYAVVVSLTTRLFTDGKIAGSSLSFGVETIGSVDEYWGAVDIFISHLQGLVDDHGMVAAFMISNSTLDLYSIMAPGNTSDELTTLMTPMVTALEKKGAKSLGVNTTDAQTYFDLYSATLEPIVAPNPLSPVMGGRFVSRKNMASNKSKIISSMRAATEGGKFWLACTALSTKSAVRMVDPVASNAAQPAFSDAFLSMIVGAAWSWSRPWPEVAQLQDELIGEVMPVLEGATPGADAYVNEANWQQENWQQVFYGANYNRLRAIKTAHDPHDLFYGLTSVGSEAWSADADGRLCKTGL</sequence>
<dbReference type="EMBL" id="SOSA01000323">
    <property type="protein sequence ID" value="THC92580.1"/>
    <property type="molecule type" value="Genomic_DNA"/>
</dbReference>
<comment type="caution">
    <text evidence="6">The sequence shown here is derived from an EMBL/GenBank/DDBJ whole genome shotgun (WGS) entry which is preliminary data.</text>
</comment>
<dbReference type="RefSeq" id="XP_033422107.1">
    <property type="nucleotide sequence ID" value="XM_033574089.1"/>
</dbReference>
<keyword evidence="2" id="KW-0560">Oxidoreductase</keyword>
<dbReference type="GeneID" id="54332199"/>
<proteinExistence type="inferred from homology"/>
<dbReference type="InterPro" id="IPR016166">
    <property type="entry name" value="FAD-bd_PCMH"/>
</dbReference>
<feature type="chain" id="PRO_5033448360" description="FAD-binding PCMH-type domain-containing protein" evidence="3">
    <location>
        <begin position="18"/>
        <end position="580"/>
    </location>
</feature>
<dbReference type="EMBL" id="QUQM01000005">
    <property type="protein sequence ID" value="KAA8642745.1"/>
    <property type="molecule type" value="Genomic_DNA"/>
</dbReference>
<dbReference type="InterPro" id="IPR016169">
    <property type="entry name" value="FAD-bd_PCMH_sub2"/>
</dbReference>
<dbReference type="InterPro" id="IPR036318">
    <property type="entry name" value="FAD-bd_PCMH-like_sf"/>
</dbReference>
<evidence type="ECO:0000256" key="2">
    <source>
        <dbReference type="ARBA" id="ARBA00023002"/>
    </source>
</evidence>
<evidence type="ECO:0000256" key="3">
    <source>
        <dbReference type="SAM" id="SignalP"/>
    </source>
</evidence>
<dbReference type="InterPro" id="IPR012951">
    <property type="entry name" value="BBE"/>
</dbReference>
<comment type="similarity">
    <text evidence="1">Belongs to the oxygen-dependent FAD-linked oxidoreductase family.</text>
</comment>
<dbReference type="STRING" id="1220188.A0A4S3JBW8"/>
<dbReference type="PANTHER" id="PTHR13878:SF91">
    <property type="entry name" value="FAD BINDING DOMAIN PROTEIN (AFU_ORTHOLOGUE AFUA_6G12070)-RELATED"/>
    <property type="match status" value="1"/>
</dbReference>
<feature type="domain" description="FAD-binding PCMH-type" evidence="4">
    <location>
        <begin position="119"/>
        <end position="298"/>
    </location>
</feature>
<keyword evidence="3" id="KW-0732">Signal</keyword>
<dbReference type="InterPro" id="IPR006094">
    <property type="entry name" value="Oxid_FAD_bind_N"/>
</dbReference>
<evidence type="ECO:0000313" key="8">
    <source>
        <dbReference type="Proteomes" id="UP000324241"/>
    </source>
</evidence>
<evidence type="ECO:0000313" key="7">
    <source>
        <dbReference type="Proteomes" id="UP000308092"/>
    </source>
</evidence>
<dbReference type="OrthoDB" id="9983560at2759"/>
<keyword evidence="7" id="KW-1185">Reference proteome</keyword>
<dbReference type="VEuPathDB" id="FungiDB:EYZ11_007943"/>
<dbReference type="Pfam" id="PF01565">
    <property type="entry name" value="FAD_binding_4"/>
    <property type="match status" value="1"/>
</dbReference>
<dbReference type="PROSITE" id="PS51387">
    <property type="entry name" value="FAD_PCMH"/>
    <property type="match status" value="1"/>
</dbReference>
<accession>A0A4S3JBW8</accession>
<dbReference type="AlphaFoldDB" id="A0A4S3JBW8"/>
<evidence type="ECO:0000313" key="6">
    <source>
        <dbReference type="EMBL" id="THC92580.1"/>
    </source>
</evidence>
<reference evidence="6 7" key="1">
    <citation type="submission" date="2019-03" db="EMBL/GenBank/DDBJ databases">
        <title>The genome sequence of a newly discovered highly antifungal drug resistant Aspergillus species, Aspergillus tanneri NIH 1004.</title>
        <authorList>
            <person name="Mounaud S."/>
            <person name="Singh I."/>
            <person name="Joardar V."/>
            <person name="Pakala S."/>
            <person name="Pakala S."/>
            <person name="Venepally P."/>
            <person name="Hoover J."/>
            <person name="Nierman W."/>
            <person name="Chung J."/>
            <person name="Losada L."/>
        </authorList>
    </citation>
    <scope>NUCLEOTIDE SEQUENCE [LARGE SCALE GENOMIC DNA]</scope>
    <source>
        <strain evidence="6 7">NIH1004</strain>
    </source>
</reference>
<dbReference type="SUPFAM" id="SSF56176">
    <property type="entry name" value="FAD-binding/transporter-associated domain-like"/>
    <property type="match status" value="1"/>
</dbReference>
<name>A0A4S3JBW8_9EURO</name>